<feature type="transmembrane region" description="Helical" evidence="5">
    <location>
        <begin position="39"/>
        <end position="62"/>
    </location>
</feature>
<dbReference type="EMBL" id="CP108195">
    <property type="protein sequence ID" value="WTS11635.1"/>
    <property type="molecule type" value="Genomic_DNA"/>
</dbReference>
<dbReference type="InterPro" id="IPR038770">
    <property type="entry name" value="Na+/solute_symporter_sf"/>
</dbReference>
<feature type="transmembrane region" description="Helical" evidence="5">
    <location>
        <begin position="170"/>
        <end position="189"/>
    </location>
</feature>
<dbReference type="Gene3D" id="1.20.1530.20">
    <property type="match status" value="1"/>
</dbReference>
<keyword evidence="2 5" id="KW-0812">Transmembrane</keyword>
<feature type="transmembrane region" description="Helical" evidence="5">
    <location>
        <begin position="260"/>
        <end position="282"/>
    </location>
</feature>
<dbReference type="InterPro" id="IPR004710">
    <property type="entry name" value="Bilac:Na_transpt"/>
</dbReference>
<accession>A0AAU1U195</accession>
<evidence type="ECO:0000256" key="5">
    <source>
        <dbReference type="SAM" id="Phobius"/>
    </source>
</evidence>
<evidence type="ECO:0000256" key="4">
    <source>
        <dbReference type="ARBA" id="ARBA00023136"/>
    </source>
</evidence>
<dbReference type="PANTHER" id="PTHR10361">
    <property type="entry name" value="SODIUM-BILE ACID COTRANSPORTER"/>
    <property type="match status" value="1"/>
</dbReference>
<reference evidence="6" key="1">
    <citation type="submission" date="2022-10" db="EMBL/GenBank/DDBJ databases">
        <title>The complete genomes of actinobacterial strains from the NBC collection.</title>
        <authorList>
            <person name="Joergensen T.S."/>
            <person name="Alvarez Arevalo M."/>
            <person name="Sterndorff E.B."/>
            <person name="Faurdal D."/>
            <person name="Vuksanovic O."/>
            <person name="Mourched A.-S."/>
            <person name="Charusanti P."/>
            <person name="Shaw S."/>
            <person name="Blin K."/>
            <person name="Weber T."/>
        </authorList>
    </citation>
    <scope>NUCLEOTIDE SEQUENCE</scope>
    <source>
        <strain evidence="6">NBC_00119</strain>
    </source>
</reference>
<gene>
    <name evidence="6" type="ORF">OHU69_11630</name>
</gene>
<dbReference type="InterPro" id="IPR002657">
    <property type="entry name" value="BilAc:Na_symport/Acr3"/>
</dbReference>
<evidence type="ECO:0000256" key="2">
    <source>
        <dbReference type="ARBA" id="ARBA00022692"/>
    </source>
</evidence>
<keyword evidence="3 5" id="KW-1133">Transmembrane helix</keyword>
<keyword evidence="4 5" id="KW-0472">Membrane</keyword>
<feature type="transmembrane region" description="Helical" evidence="5">
    <location>
        <begin position="232"/>
        <end position="254"/>
    </location>
</feature>
<dbReference type="Pfam" id="PF01758">
    <property type="entry name" value="SBF"/>
    <property type="match status" value="1"/>
</dbReference>
<sequence>MDSVIASVFLPAALAVVMLGLGLSLTAEDFARAARQPRAVVVALTLQLLVLPALCFGLVVAFDLPPVLAVGMMLLAASPGGTVANLFSHLFHGDVALNITLTAINSVVAVVSVPLMTNFALAYFAPDLGAGHLTLQFGKMLQVFVIVLIPVGIGMILRRSRPAFAEHMDRPVRIASTLVLALAVLGTAYNERAHALGYVTSVGMVALLFCLASLTLGFVVPRAMGVEHRQAVAAAFEIGAHNAALAITIAVSALHSVPLAVPAAVYGLVMIPCTAAVGRLITRGSSRPAAVKSAMAADTSG</sequence>
<dbReference type="GO" id="GO:0016020">
    <property type="term" value="C:membrane"/>
    <property type="evidence" value="ECO:0007669"/>
    <property type="project" value="UniProtKB-SubCell"/>
</dbReference>
<evidence type="ECO:0000256" key="1">
    <source>
        <dbReference type="ARBA" id="ARBA00004141"/>
    </source>
</evidence>
<organism evidence="6">
    <name type="scientific">Streptomyces sp. NBC_00119</name>
    <dbReference type="NCBI Taxonomy" id="2975659"/>
    <lineage>
        <taxon>Bacteria</taxon>
        <taxon>Bacillati</taxon>
        <taxon>Actinomycetota</taxon>
        <taxon>Actinomycetes</taxon>
        <taxon>Kitasatosporales</taxon>
        <taxon>Streptomycetaceae</taxon>
        <taxon>Streptomyces</taxon>
    </lineage>
</organism>
<feature type="transmembrane region" description="Helical" evidence="5">
    <location>
        <begin position="195"/>
        <end position="220"/>
    </location>
</feature>
<feature type="transmembrane region" description="Helical" evidence="5">
    <location>
        <begin position="99"/>
        <end position="125"/>
    </location>
</feature>
<protein>
    <submittedName>
        <fullName evidence="6">Bile acid:sodium symporter family protein</fullName>
    </submittedName>
</protein>
<dbReference type="PANTHER" id="PTHR10361:SF24">
    <property type="entry name" value="P3 PROTEIN"/>
    <property type="match status" value="1"/>
</dbReference>
<feature type="transmembrane region" description="Helical" evidence="5">
    <location>
        <begin position="68"/>
        <end position="87"/>
    </location>
</feature>
<evidence type="ECO:0000256" key="3">
    <source>
        <dbReference type="ARBA" id="ARBA00022989"/>
    </source>
</evidence>
<dbReference type="AlphaFoldDB" id="A0AAU1U195"/>
<comment type="subcellular location">
    <subcellularLocation>
        <location evidence="1">Membrane</location>
        <topology evidence="1">Multi-pass membrane protein</topology>
    </subcellularLocation>
</comment>
<name>A0AAU1U195_9ACTN</name>
<evidence type="ECO:0000313" key="6">
    <source>
        <dbReference type="EMBL" id="WTS11635.1"/>
    </source>
</evidence>
<feature type="transmembrane region" description="Helical" evidence="5">
    <location>
        <begin position="137"/>
        <end position="158"/>
    </location>
</feature>
<feature type="transmembrane region" description="Helical" evidence="5">
    <location>
        <begin position="6"/>
        <end position="27"/>
    </location>
</feature>
<proteinExistence type="predicted"/>